<gene>
    <name evidence="1" type="ordered locus">PMT_1382</name>
</gene>
<evidence type="ECO:0000313" key="2">
    <source>
        <dbReference type="Proteomes" id="UP000001423"/>
    </source>
</evidence>
<protein>
    <recommendedName>
        <fullName evidence="3">Phytanoyl-CoA dioxygenase</fullName>
    </recommendedName>
</protein>
<evidence type="ECO:0008006" key="3">
    <source>
        <dbReference type="Google" id="ProtNLM"/>
    </source>
</evidence>
<dbReference type="Gene3D" id="2.60.120.620">
    <property type="entry name" value="q2cbj1_9rhob like domain"/>
    <property type="match status" value="1"/>
</dbReference>
<dbReference type="SUPFAM" id="SSF51197">
    <property type="entry name" value="Clavaminate synthase-like"/>
    <property type="match status" value="1"/>
</dbReference>
<name>Q7V601_PROMM</name>
<dbReference type="InterPro" id="IPR008775">
    <property type="entry name" value="Phytyl_CoA_dOase-like"/>
</dbReference>
<dbReference type="HOGENOM" id="CLU_784952_0_0_3"/>
<reference evidence="1 2" key="1">
    <citation type="journal article" date="2003" name="Nature">
        <title>Genome divergence in two Prochlorococcus ecotypes reflects oceanic niche differentiation.</title>
        <authorList>
            <person name="Rocap G."/>
            <person name="Larimer F.W."/>
            <person name="Lamerdin J.E."/>
            <person name="Malfatti S."/>
            <person name="Chain P."/>
            <person name="Ahlgren N.A."/>
            <person name="Arellano A."/>
            <person name="Coleman M."/>
            <person name="Hauser L."/>
            <person name="Hess W.R."/>
            <person name="Johnson Z.I."/>
            <person name="Land M.L."/>
            <person name="Lindell D."/>
            <person name="Post A.F."/>
            <person name="Regala W."/>
            <person name="Shah M."/>
            <person name="Shaw S.L."/>
            <person name="Steglich C."/>
            <person name="Sullivan M.B."/>
            <person name="Ting C.S."/>
            <person name="Tolonen A."/>
            <person name="Webb E.A."/>
            <person name="Zinser E.R."/>
            <person name="Chisholm S.W."/>
        </authorList>
    </citation>
    <scope>NUCLEOTIDE SEQUENCE [LARGE SCALE GENOMIC DNA]</scope>
    <source>
        <strain evidence="2">MIT 9313</strain>
    </source>
</reference>
<accession>Q7V601</accession>
<dbReference type="PANTHER" id="PTHR20883:SF48">
    <property type="entry name" value="ECTOINE DIOXYGENASE"/>
    <property type="match status" value="1"/>
</dbReference>
<proteinExistence type="predicted"/>
<dbReference type="AlphaFoldDB" id="Q7V601"/>
<organism evidence="1 2">
    <name type="scientific">Prochlorococcus marinus (strain MIT 9313)</name>
    <dbReference type="NCBI Taxonomy" id="74547"/>
    <lineage>
        <taxon>Bacteria</taxon>
        <taxon>Bacillati</taxon>
        <taxon>Cyanobacteriota</taxon>
        <taxon>Cyanophyceae</taxon>
        <taxon>Synechococcales</taxon>
        <taxon>Prochlorococcaceae</taxon>
        <taxon>Prochlorococcus</taxon>
    </lineage>
</organism>
<evidence type="ECO:0000313" key="1">
    <source>
        <dbReference type="EMBL" id="CAE21557.1"/>
    </source>
</evidence>
<dbReference type="KEGG" id="pmt:PMT_1382"/>
<sequence>MRLFMRLICYGGPMYYLTANMNRFFRAFRPLGLQRRYKLKKRSVHRILPIENKEFPKTHHDKGLQAKEKYNFIKNNGYIVLPGAVSPGLCDKISNYYDSVLANGSLQVKPKCEFFDKEGKYSYGEEIGDRDPSQLIGLKMLDLYSHNIDAREAMFSPDIQEVLSLIFGANALAFQQLGIIYGTEQDLHQDTAYVRVSEPFLIAASWIALEDITPGSGELELIPGSHNLKDNFFNSSGDEWCKKVESNPSKSAWWNYKDKDIHDKFIGRLRSLKAQQEPFVFNAKKGDCLIWISHLVHGGSPISSRTGSGIPTRKSLVTHYCPFPQAHPIYFHQINNSGPIEYSDNSLYSYKYL</sequence>
<dbReference type="GO" id="GO:0005506">
    <property type="term" value="F:iron ion binding"/>
    <property type="evidence" value="ECO:0007669"/>
    <property type="project" value="UniProtKB-ARBA"/>
</dbReference>
<dbReference type="PANTHER" id="PTHR20883">
    <property type="entry name" value="PHYTANOYL-COA DIOXYGENASE DOMAIN CONTAINING 1"/>
    <property type="match status" value="1"/>
</dbReference>
<dbReference type="EMBL" id="BX548175">
    <property type="protein sequence ID" value="CAE21557.1"/>
    <property type="molecule type" value="Genomic_DNA"/>
</dbReference>
<dbReference type="eggNOG" id="COG5285">
    <property type="taxonomic scope" value="Bacteria"/>
</dbReference>
<keyword evidence="2" id="KW-1185">Reference proteome</keyword>
<dbReference type="Pfam" id="PF05721">
    <property type="entry name" value="PhyH"/>
    <property type="match status" value="1"/>
</dbReference>
<dbReference type="GO" id="GO:0016706">
    <property type="term" value="F:2-oxoglutarate-dependent dioxygenase activity"/>
    <property type="evidence" value="ECO:0007669"/>
    <property type="project" value="UniProtKB-ARBA"/>
</dbReference>
<dbReference type="Proteomes" id="UP000001423">
    <property type="component" value="Chromosome"/>
</dbReference>